<dbReference type="OrthoDB" id="427886at2759"/>
<evidence type="ECO:0000256" key="1">
    <source>
        <dbReference type="ARBA" id="ARBA00004604"/>
    </source>
</evidence>
<dbReference type="InterPro" id="IPR014810">
    <property type="entry name" value="Fcf2_C"/>
</dbReference>
<dbReference type="PANTHER" id="PTHR21686">
    <property type="entry name" value="DEOXYNUCLEOTIDYLTRANSFERASE TERMINAL-INTERACTING PROTEIN 2"/>
    <property type="match status" value="1"/>
</dbReference>
<organism evidence="4">
    <name type="scientific">Cryptosporidium canis</name>
    <dbReference type="NCBI Taxonomy" id="195482"/>
    <lineage>
        <taxon>Eukaryota</taxon>
        <taxon>Sar</taxon>
        <taxon>Alveolata</taxon>
        <taxon>Apicomplexa</taxon>
        <taxon>Conoidasida</taxon>
        <taxon>Coccidia</taxon>
        <taxon>Eucoccidiorida</taxon>
        <taxon>Eimeriorina</taxon>
        <taxon>Cryptosporidiidae</taxon>
        <taxon>Cryptosporidium</taxon>
    </lineage>
</organism>
<evidence type="ECO:0000259" key="3">
    <source>
        <dbReference type="Pfam" id="PF08698"/>
    </source>
</evidence>
<proteinExistence type="predicted"/>
<gene>
    <name evidence="4" type="ORF">OJ253_605</name>
</gene>
<dbReference type="PANTHER" id="PTHR21686:SF12">
    <property type="entry name" value="DEOXYNUCLEOTIDYLTRANSFERASE TERMINAL-INTERACTING PROTEIN 2"/>
    <property type="match status" value="1"/>
</dbReference>
<feature type="domain" description="Fcf2 pre-rRNA processing C-terminal" evidence="3">
    <location>
        <begin position="48"/>
        <end position="148"/>
    </location>
</feature>
<comment type="caution">
    <text evidence="4">The sequence shown here is derived from an EMBL/GenBank/DDBJ whole genome shotgun (WGS) entry which is preliminary data.</text>
</comment>
<dbReference type="GO" id="GO:0005730">
    <property type="term" value="C:nucleolus"/>
    <property type="evidence" value="ECO:0007669"/>
    <property type="project" value="UniProtKB-SubCell"/>
</dbReference>
<dbReference type="AlphaFoldDB" id="A0A9D5HYH5"/>
<reference evidence="4" key="1">
    <citation type="submission" date="2022-10" db="EMBL/GenBank/DDBJ databases">
        <title>Adaptive evolution leads to modifications in subtelomeric GC content in a zoonotic Cryptosporidium species.</title>
        <authorList>
            <person name="Li J."/>
            <person name="Feng Y."/>
            <person name="Xiao L."/>
        </authorList>
    </citation>
    <scope>NUCLEOTIDE SEQUENCE</scope>
    <source>
        <strain evidence="4">33844</strain>
    </source>
</reference>
<evidence type="ECO:0000313" key="4">
    <source>
        <dbReference type="EMBL" id="KAJ1612335.1"/>
    </source>
</evidence>
<comment type="subcellular location">
    <subcellularLocation>
        <location evidence="1">Nucleus</location>
        <location evidence="1">Nucleolus</location>
    </subcellularLocation>
</comment>
<accession>A0A9D5HYH5</accession>
<dbReference type="Pfam" id="PF08698">
    <property type="entry name" value="Fcf2"/>
    <property type="match status" value="1"/>
</dbReference>
<protein>
    <recommendedName>
        <fullName evidence="3">Fcf2 pre-rRNA processing C-terminal domain-containing protein</fullName>
    </recommendedName>
</protein>
<dbReference type="EMBL" id="JAPCXC010000007">
    <property type="protein sequence ID" value="KAJ1612335.1"/>
    <property type="molecule type" value="Genomic_DNA"/>
</dbReference>
<dbReference type="Proteomes" id="UP001067231">
    <property type="component" value="Unassembled WGS sequence"/>
</dbReference>
<name>A0A9D5HYH5_9CRYT</name>
<dbReference type="GO" id="GO:0003723">
    <property type="term" value="F:RNA binding"/>
    <property type="evidence" value="ECO:0007669"/>
    <property type="project" value="TreeGrafter"/>
</dbReference>
<sequence>MKKGNIELKRHEIIYNERGVVPGYSVGSDLACDFTNGIQSGKNMRSSDKNTSGWFGFSEREMTEQDRYELLALQLRNSTAPGKFYKNEQLFKNHHSKFNFGIVVDQNRAKTGLSDDSSTRRSNRNKSGMSLLHELIKDSETQKWANKKYLEIQKSKMKGAKKWYRMQVLRRKRF</sequence>
<dbReference type="GO" id="GO:0006396">
    <property type="term" value="P:RNA processing"/>
    <property type="evidence" value="ECO:0007669"/>
    <property type="project" value="TreeGrafter"/>
</dbReference>
<keyword evidence="2" id="KW-0539">Nucleus</keyword>
<evidence type="ECO:0000256" key="2">
    <source>
        <dbReference type="ARBA" id="ARBA00023242"/>
    </source>
</evidence>
<dbReference type="InterPro" id="IPR039883">
    <property type="entry name" value="Fcf2/DNTTIP2"/>
</dbReference>